<dbReference type="SMART" id="SM00248">
    <property type="entry name" value="ANK"/>
    <property type="match status" value="6"/>
</dbReference>
<dbReference type="EMBL" id="JAQQWM010000009">
    <property type="protein sequence ID" value="KAK8045913.1"/>
    <property type="molecule type" value="Genomic_DNA"/>
</dbReference>
<feature type="repeat" description="ANK" evidence="3">
    <location>
        <begin position="493"/>
        <end position="525"/>
    </location>
</feature>
<sequence length="631" mass="69203">MGFASSFTRPSEAIHASICNGDLTRLRSLIASDQALVRSQSDQGTPLEVAVKCANIEAVRVLLDAGAELLSHEDSQGVHETAMGLAAGKGLRDMSQLFRDWLASQPLLRREQYQTLVERCLYEAAAHGCGDVVLDYLNWTSFAWSERALKMAWTVAIGRWEAEVVDMLHPMVRKDQATIERALRLGLGFKRMLPEEERSGIDYKSTDHLHQYRIVLRLLYAGGDPNGLQHRDSGRTLLHMAISGTILQGGLHALLDGGANPEIQDKRGRTALHFLTYPITTGAPKPPLGTPLHWVALYGAFEVFHLYLSSCPDRDAALVSENAHGETLLHYAAAGAQCCTIEFLLRGGLDVNAMSQAGWTPLLCALTPAFAAGGRMTRKTQTGAVQAAKLLLSCGAKPTAVTAEGWTVLHCIRSYPDPDLDAIADAVVVARELMARDGMHALINSDARGLDRLWLPRISKEARADLFGEEPWGFRVGKTLARCAAAETAVIKDGLTPLHWAAERGAVGVAKELLEAGADPKLRDSTGSTPWRLAAKSELLRRQPEIQRQMKELLKEEDTSVEDEKMRRQLLHRQAPRCHLQTSKMAADGDQPSRKGWPGAAIAVQSEGQDYRHPSLGPQDDDPMDRRISRV</sequence>
<dbReference type="PANTHER" id="PTHR24198">
    <property type="entry name" value="ANKYRIN REPEAT AND PROTEIN KINASE DOMAIN-CONTAINING PROTEIN"/>
    <property type="match status" value="1"/>
</dbReference>
<dbReference type="PANTHER" id="PTHR24198:SF165">
    <property type="entry name" value="ANKYRIN REPEAT-CONTAINING PROTEIN-RELATED"/>
    <property type="match status" value="1"/>
</dbReference>
<proteinExistence type="predicted"/>
<feature type="repeat" description="ANK" evidence="3">
    <location>
        <begin position="233"/>
        <end position="266"/>
    </location>
</feature>
<dbReference type="PROSITE" id="PS50297">
    <property type="entry name" value="ANK_REP_REGION"/>
    <property type="match status" value="3"/>
</dbReference>
<evidence type="ECO:0000313" key="5">
    <source>
        <dbReference type="EMBL" id="KAK8045913.1"/>
    </source>
</evidence>
<comment type="caution">
    <text evidence="5">The sequence shown here is derived from an EMBL/GenBank/DDBJ whole genome shotgun (WGS) entry which is preliminary data.</text>
</comment>
<reference evidence="5 6" key="1">
    <citation type="submission" date="2023-01" db="EMBL/GenBank/DDBJ databases">
        <title>Analysis of 21 Apiospora genomes using comparative genomics revels a genus with tremendous synthesis potential of carbohydrate active enzymes and secondary metabolites.</title>
        <authorList>
            <person name="Sorensen T."/>
        </authorList>
    </citation>
    <scope>NUCLEOTIDE SEQUENCE [LARGE SCALE GENOMIC DNA]</scope>
    <source>
        <strain evidence="5 6">CBS 83171</strain>
    </source>
</reference>
<dbReference type="InterPro" id="IPR002110">
    <property type="entry name" value="Ankyrin_rpt"/>
</dbReference>
<evidence type="ECO:0000256" key="1">
    <source>
        <dbReference type="ARBA" id="ARBA00022737"/>
    </source>
</evidence>
<accession>A0ABR1TGZ6</accession>
<keyword evidence="2 3" id="KW-0040">ANK repeat</keyword>
<dbReference type="PROSITE" id="PS50088">
    <property type="entry name" value="ANK_REPEAT"/>
    <property type="match status" value="4"/>
</dbReference>
<feature type="repeat" description="ANK" evidence="3">
    <location>
        <begin position="324"/>
        <end position="356"/>
    </location>
</feature>
<dbReference type="Pfam" id="PF00023">
    <property type="entry name" value="Ank"/>
    <property type="match status" value="2"/>
</dbReference>
<feature type="repeat" description="ANK" evidence="3">
    <location>
        <begin position="42"/>
        <end position="74"/>
    </location>
</feature>
<organism evidence="5 6">
    <name type="scientific">Apiospora saccharicola</name>
    <dbReference type="NCBI Taxonomy" id="335842"/>
    <lineage>
        <taxon>Eukaryota</taxon>
        <taxon>Fungi</taxon>
        <taxon>Dikarya</taxon>
        <taxon>Ascomycota</taxon>
        <taxon>Pezizomycotina</taxon>
        <taxon>Sordariomycetes</taxon>
        <taxon>Xylariomycetidae</taxon>
        <taxon>Amphisphaeriales</taxon>
        <taxon>Apiosporaceae</taxon>
        <taxon>Apiospora</taxon>
    </lineage>
</organism>
<name>A0ABR1TGZ6_9PEZI</name>
<dbReference type="SUPFAM" id="SSF48403">
    <property type="entry name" value="Ankyrin repeat"/>
    <property type="match status" value="1"/>
</dbReference>
<dbReference type="InterPro" id="IPR036770">
    <property type="entry name" value="Ankyrin_rpt-contain_sf"/>
</dbReference>
<keyword evidence="6" id="KW-1185">Reference proteome</keyword>
<keyword evidence="1" id="KW-0677">Repeat</keyword>
<dbReference type="Gene3D" id="1.25.40.20">
    <property type="entry name" value="Ankyrin repeat-containing domain"/>
    <property type="match status" value="4"/>
</dbReference>
<evidence type="ECO:0000256" key="3">
    <source>
        <dbReference type="PROSITE-ProRule" id="PRU00023"/>
    </source>
</evidence>
<feature type="region of interest" description="Disordered" evidence="4">
    <location>
        <begin position="581"/>
        <end position="631"/>
    </location>
</feature>
<dbReference type="Proteomes" id="UP001446871">
    <property type="component" value="Unassembled WGS sequence"/>
</dbReference>
<evidence type="ECO:0000256" key="2">
    <source>
        <dbReference type="ARBA" id="ARBA00023043"/>
    </source>
</evidence>
<protein>
    <submittedName>
        <fullName evidence="5">Ankyrin</fullName>
    </submittedName>
</protein>
<evidence type="ECO:0000313" key="6">
    <source>
        <dbReference type="Proteomes" id="UP001446871"/>
    </source>
</evidence>
<evidence type="ECO:0000256" key="4">
    <source>
        <dbReference type="SAM" id="MobiDB-lite"/>
    </source>
</evidence>
<gene>
    <name evidence="5" type="ORF">PG996_013977</name>
</gene>